<feature type="transmembrane region" description="Helical" evidence="5">
    <location>
        <begin position="368"/>
        <end position="390"/>
    </location>
</feature>
<proteinExistence type="predicted"/>
<feature type="transmembrane region" description="Helical" evidence="5">
    <location>
        <begin position="108"/>
        <end position="129"/>
    </location>
</feature>
<dbReference type="Gene3D" id="1.20.1720.10">
    <property type="entry name" value="Multidrug resistance protein D"/>
    <property type="match status" value="1"/>
</dbReference>
<keyword evidence="2 5" id="KW-0812">Transmembrane</keyword>
<evidence type="ECO:0000313" key="8">
    <source>
        <dbReference type="Proteomes" id="UP001610334"/>
    </source>
</evidence>
<dbReference type="PROSITE" id="PS50850">
    <property type="entry name" value="MFS"/>
    <property type="match status" value="1"/>
</dbReference>
<keyword evidence="8" id="KW-1185">Reference proteome</keyword>
<protein>
    <submittedName>
        <fullName evidence="7">Major facilitator superfamily domain-containing protein</fullName>
    </submittedName>
</protein>
<dbReference type="EMBL" id="JBFXLT010000050">
    <property type="protein sequence ID" value="KAL2812212.1"/>
    <property type="molecule type" value="Genomic_DNA"/>
</dbReference>
<feature type="transmembrane region" description="Helical" evidence="5">
    <location>
        <begin position="163"/>
        <end position="184"/>
    </location>
</feature>
<dbReference type="SUPFAM" id="SSF103473">
    <property type="entry name" value="MFS general substrate transporter"/>
    <property type="match status" value="1"/>
</dbReference>
<feature type="transmembrane region" description="Helical" evidence="5">
    <location>
        <begin position="499"/>
        <end position="518"/>
    </location>
</feature>
<sequence length="559" mass="60780">MGDKPTPNYGRSDEWLLPYNDFLAQVMTSPKESVSDDSRLGENAALIDDSTLERLGRERPAFFTGAFPEIGFCFSIVMSQILAEYYISGSNVLLPALIRELDFPPASAIWPSTSLSLAVTSTLLIFGRLTDMFGGYAVYIGGAAWLTISSILCGISQSWLMLVVFRALQGLGLAAFLPSGVMILGKTYRPGPRKNFVFSLYGACAALGFFIGIFFSGLCSQYLTWRWYFFIGAILSAITTLSSIFFVPRDYAETRKQGAQMDWAGCVISVSGTVLFVFAIAYSSYAPDKWRTPYIPVCLILGALLIGAMVYVEGWVAKNPLLPGDIFAVKYMKPLAIALLFLYGSLGVFFLYAVLYMSEFMGATPLQIVAWSVPMALGGLILCCIGGLIFHRVSGTVCLIISCLGYIGSALFFALAPQGANYWAFVFPAMICGTIGIDISFNLANIFITTNMPKAKQGLAGALINCTLHLGIAVMLGFADIVHIETVEYAGMRGSYKAVFWFEVGLAAVGLLVVLLFVRVKEAKSELTVDEREALAREATLQPAQRGVRLAPQAFALHP</sequence>
<dbReference type="Gene3D" id="1.20.1250.20">
    <property type="entry name" value="MFS general substrate transporter like domains"/>
    <property type="match status" value="1"/>
</dbReference>
<keyword evidence="4 5" id="KW-0472">Membrane</keyword>
<dbReference type="InterPro" id="IPR020846">
    <property type="entry name" value="MFS_dom"/>
</dbReference>
<evidence type="ECO:0000256" key="4">
    <source>
        <dbReference type="ARBA" id="ARBA00023136"/>
    </source>
</evidence>
<feature type="transmembrane region" description="Helical" evidence="5">
    <location>
        <begin position="196"/>
        <end position="215"/>
    </location>
</feature>
<feature type="transmembrane region" description="Helical" evidence="5">
    <location>
        <begin position="136"/>
        <end position="157"/>
    </location>
</feature>
<evidence type="ECO:0000256" key="2">
    <source>
        <dbReference type="ARBA" id="ARBA00022692"/>
    </source>
</evidence>
<evidence type="ECO:0000256" key="5">
    <source>
        <dbReference type="SAM" id="Phobius"/>
    </source>
</evidence>
<feature type="transmembrane region" description="Helical" evidence="5">
    <location>
        <begin position="422"/>
        <end position="447"/>
    </location>
</feature>
<feature type="transmembrane region" description="Helical" evidence="5">
    <location>
        <begin position="259"/>
        <end position="282"/>
    </location>
</feature>
<dbReference type="InterPro" id="IPR011701">
    <property type="entry name" value="MFS"/>
</dbReference>
<feature type="transmembrane region" description="Helical" evidence="5">
    <location>
        <begin position="335"/>
        <end position="356"/>
    </location>
</feature>
<dbReference type="PANTHER" id="PTHR42718">
    <property type="entry name" value="MAJOR FACILITATOR SUPERFAMILY MULTIDRUG TRANSPORTER MFSC"/>
    <property type="match status" value="1"/>
</dbReference>
<feature type="transmembrane region" description="Helical" evidence="5">
    <location>
        <begin position="397"/>
        <end position="416"/>
    </location>
</feature>
<dbReference type="PANTHER" id="PTHR42718:SF36">
    <property type="entry name" value="MULTIDRUG TRANSPORTER, PUTATIVE (AFU_ORTHOLOGUE AFUA_4G13820)-RELATED"/>
    <property type="match status" value="1"/>
</dbReference>
<evidence type="ECO:0000259" key="6">
    <source>
        <dbReference type="PROSITE" id="PS50850"/>
    </source>
</evidence>
<accession>A0ABR4H9R3</accession>
<feature type="transmembrane region" description="Helical" evidence="5">
    <location>
        <begin position="227"/>
        <end position="247"/>
    </location>
</feature>
<evidence type="ECO:0000313" key="7">
    <source>
        <dbReference type="EMBL" id="KAL2812212.1"/>
    </source>
</evidence>
<name>A0ABR4H9R3_9EURO</name>
<dbReference type="Pfam" id="PF07690">
    <property type="entry name" value="MFS_1"/>
    <property type="match status" value="1"/>
</dbReference>
<feature type="transmembrane region" description="Helical" evidence="5">
    <location>
        <begin position="294"/>
        <end position="314"/>
    </location>
</feature>
<feature type="transmembrane region" description="Helical" evidence="5">
    <location>
        <begin position="459"/>
        <end position="479"/>
    </location>
</feature>
<keyword evidence="3 5" id="KW-1133">Transmembrane helix</keyword>
<evidence type="ECO:0000256" key="3">
    <source>
        <dbReference type="ARBA" id="ARBA00022989"/>
    </source>
</evidence>
<feature type="domain" description="Major facilitator superfamily (MFS) profile" evidence="6">
    <location>
        <begin position="72"/>
        <end position="522"/>
    </location>
</feature>
<dbReference type="InterPro" id="IPR036259">
    <property type="entry name" value="MFS_trans_sf"/>
</dbReference>
<comment type="subcellular location">
    <subcellularLocation>
        <location evidence="1">Membrane</location>
        <topology evidence="1">Multi-pass membrane protein</topology>
    </subcellularLocation>
</comment>
<feature type="transmembrane region" description="Helical" evidence="5">
    <location>
        <begin position="61"/>
        <end position="88"/>
    </location>
</feature>
<reference evidence="7 8" key="1">
    <citation type="submission" date="2024-07" db="EMBL/GenBank/DDBJ databases">
        <title>Section-level genome sequencing and comparative genomics of Aspergillus sections Usti and Cavernicolus.</title>
        <authorList>
            <consortium name="Lawrence Berkeley National Laboratory"/>
            <person name="Nybo J.L."/>
            <person name="Vesth T.C."/>
            <person name="Theobald S."/>
            <person name="Frisvad J.C."/>
            <person name="Larsen T.O."/>
            <person name="Kjaerboelling I."/>
            <person name="Rothschild-Mancinelli K."/>
            <person name="Lyhne E.K."/>
            <person name="Kogle M.E."/>
            <person name="Barry K."/>
            <person name="Clum A."/>
            <person name="Na H."/>
            <person name="Ledsgaard L."/>
            <person name="Lin J."/>
            <person name="Lipzen A."/>
            <person name="Kuo A."/>
            <person name="Riley R."/>
            <person name="Mondo S."/>
            <person name="Labutti K."/>
            <person name="Haridas S."/>
            <person name="Pangalinan J."/>
            <person name="Salamov A.A."/>
            <person name="Simmons B.A."/>
            <person name="Magnuson J.K."/>
            <person name="Chen J."/>
            <person name="Drula E."/>
            <person name="Henrissat B."/>
            <person name="Wiebenga A."/>
            <person name="Lubbers R.J."/>
            <person name="Gomes A.C."/>
            <person name="Makela M.R."/>
            <person name="Stajich J."/>
            <person name="Grigoriev I.V."/>
            <person name="Mortensen U.H."/>
            <person name="De Vries R.P."/>
            <person name="Baker S.E."/>
            <person name="Andersen M.R."/>
        </authorList>
    </citation>
    <scope>NUCLEOTIDE SEQUENCE [LARGE SCALE GENOMIC DNA]</scope>
    <source>
        <strain evidence="7 8">CBS 588.65</strain>
    </source>
</reference>
<evidence type="ECO:0000256" key="1">
    <source>
        <dbReference type="ARBA" id="ARBA00004141"/>
    </source>
</evidence>
<gene>
    <name evidence="7" type="ORF">BJX63DRAFT_260708</name>
</gene>
<dbReference type="Proteomes" id="UP001610334">
    <property type="component" value="Unassembled WGS sequence"/>
</dbReference>
<organism evidence="7 8">
    <name type="scientific">Aspergillus granulosus</name>
    <dbReference type="NCBI Taxonomy" id="176169"/>
    <lineage>
        <taxon>Eukaryota</taxon>
        <taxon>Fungi</taxon>
        <taxon>Dikarya</taxon>
        <taxon>Ascomycota</taxon>
        <taxon>Pezizomycotina</taxon>
        <taxon>Eurotiomycetes</taxon>
        <taxon>Eurotiomycetidae</taxon>
        <taxon>Eurotiales</taxon>
        <taxon>Aspergillaceae</taxon>
        <taxon>Aspergillus</taxon>
        <taxon>Aspergillus subgen. Nidulantes</taxon>
    </lineage>
</organism>
<comment type="caution">
    <text evidence="7">The sequence shown here is derived from an EMBL/GenBank/DDBJ whole genome shotgun (WGS) entry which is preliminary data.</text>
</comment>